<dbReference type="EMBL" id="MU002559">
    <property type="protein sequence ID" value="KAF2786072.1"/>
    <property type="molecule type" value="Genomic_DNA"/>
</dbReference>
<dbReference type="Proteomes" id="UP000799757">
    <property type="component" value="Unassembled WGS sequence"/>
</dbReference>
<keyword evidence="2" id="KW-1185">Reference proteome</keyword>
<organism evidence="1 2">
    <name type="scientific">Melanomma pulvis-pyrius CBS 109.77</name>
    <dbReference type="NCBI Taxonomy" id="1314802"/>
    <lineage>
        <taxon>Eukaryota</taxon>
        <taxon>Fungi</taxon>
        <taxon>Dikarya</taxon>
        <taxon>Ascomycota</taxon>
        <taxon>Pezizomycotina</taxon>
        <taxon>Dothideomycetes</taxon>
        <taxon>Pleosporomycetidae</taxon>
        <taxon>Pleosporales</taxon>
        <taxon>Melanommataceae</taxon>
        <taxon>Melanomma</taxon>
    </lineage>
</organism>
<evidence type="ECO:0000313" key="1">
    <source>
        <dbReference type="EMBL" id="KAF2786072.1"/>
    </source>
</evidence>
<gene>
    <name evidence="1" type="ORF">K505DRAFT_154660</name>
</gene>
<reference evidence="1" key="1">
    <citation type="journal article" date="2020" name="Stud. Mycol.">
        <title>101 Dothideomycetes genomes: a test case for predicting lifestyles and emergence of pathogens.</title>
        <authorList>
            <person name="Haridas S."/>
            <person name="Albert R."/>
            <person name="Binder M."/>
            <person name="Bloem J."/>
            <person name="Labutti K."/>
            <person name="Salamov A."/>
            <person name="Andreopoulos B."/>
            <person name="Baker S."/>
            <person name="Barry K."/>
            <person name="Bills G."/>
            <person name="Bluhm B."/>
            <person name="Cannon C."/>
            <person name="Castanera R."/>
            <person name="Culley D."/>
            <person name="Daum C."/>
            <person name="Ezra D."/>
            <person name="Gonzalez J."/>
            <person name="Henrissat B."/>
            <person name="Kuo A."/>
            <person name="Liang C."/>
            <person name="Lipzen A."/>
            <person name="Lutzoni F."/>
            <person name="Magnuson J."/>
            <person name="Mondo S."/>
            <person name="Nolan M."/>
            <person name="Ohm R."/>
            <person name="Pangilinan J."/>
            <person name="Park H.-J."/>
            <person name="Ramirez L."/>
            <person name="Alfaro M."/>
            <person name="Sun H."/>
            <person name="Tritt A."/>
            <person name="Yoshinaga Y."/>
            <person name="Zwiers L.-H."/>
            <person name="Turgeon B."/>
            <person name="Goodwin S."/>
            <person name="Spatafora J."/>
            <person name="Crous P."/>
            <person name="Grigoriev I."/>
        </authorList>
    </citation>
    <scope>NUCLEOTIDE SEQUENCE</scope>
    <source>
        <strain evidence="1">CBS 109.77</strain>
    </source>
</reference>
<evidence type="ECO:0000313" key="2">
    <source>
        <dbReference type="Proteomes" id="UP000799757"/>
    </source>
</evidence>
<accession>A0A6A6WPN9</accession>
<protein>
    <submittedName>
        <fullName evidence="1">Uncharacterized protein</fullName>
    </submittedName>
</protein>
<proteinExistence type="predicted"/>
<dbReference type="AlphaFoldDB" id="A0A6A6WPN9"/>
<sequence>MEGAGLPGIWQQCAYLSTNRKASTRPSEPRVSRHTVPGHISNETDIAEFANLSMKLKLQLEYSELAVIARQHGEANQALKSAGLPPLPFQLKELSVRRGLSAYVIDNKNIGTPVPGSVRPLQSSIGNLGDMCVYHIETGEQNLTSMLDIQLQALRAIENRAQEQGLEMKGAVWYGVFQSISDQQLHWRKSVERECPSCAFSRSGACKHPDCNKHLAIKHNPN</sequence>
<name>A0A6A6WPN9_9PLEO</name>